<keyword evidence="5 18" id="KW-0479">Metal-binding</keyword>
<dbReference type="Gene3D" id="3.40.1190.20">
    <property type="match status" value="1"/>
</dbReference>
<evidence type="ECO:0000256" key="4">
    <source>
        <dbReference type="ARBA" id="ARBA00009524"/>
    </source>
</evidence>
<feature type="binding site" evidence="18">
    <location>
        <position position="160"/>
    </location>
    <ligand>
        <name>(6S)-NADPHX</name>
        <dbReference type="ChEBI" id="CHEBI:64076"/>
    </ligand>
</feature>
<dbReference type="EC" id="5.1.99.6" evidence="19"/>
<comment type="similarity">
    <text evidence="4 19">In the C-terminal section; belongs to the NnrD/CARKD family.</text>
</comment>
<dbReference type="PROSITE" id="PS51383">
    <property type="entry name" value="YJEF_C_3"/>
    <property type="match status" value="1"/>
</dbReference>
<dbReference type="HAMAP" id="MF_01966">
    <property type="entry name" value="NADHX_epimerase"/>
    <property type="match status" value="1"/>
</dbReference>
<evidence type="ECO:0000259" key="20">
    <source>
        <dbReference type="PROSITE" id="PS51383"/>
    </source>
</evidence>
<dbReference type="Pfam" id="PF03853">
    <property type="entry name" value="YjeF_N"/>
    <property type="match status" value="1"/>
</dbReference>
<dbReference type="NCBIfam" id="TIGR00197">
    <property type="entry name" value="yjeF_nterm"/>
    <property type="match status" value="1"/>
</dbReference>
<dbReference type="GO" id="GO:0052856">
    <property type="term" value="F:NAD(P)HX epimerase activity"/>
    <property type="evidence" value="ECO:0007669"/>
    <property type="project" value="UniProtKB-UniRule"/>
</dbReference>
<comment type="subunit">
    <text evidence="17">Homotetramer.</text>
</comment>
<evidence type="ECO:0000256" key="14">
    <source>
        <dbReference type="ARBA" id="ARBA00025153"/>
    </source>
</evidence>
<feature type="binding site" evidence="18">
    <location>
        <begin position="131"/>
        <end position="137"/>
    </location>
    <ligand>
        <name>(6S)-NADPHX</name>
        <dbReference type="ChEBI" id="CHEBI:64076"/>
    </ligand>
</feature>
<keyword evidence="8 17" id="KW-0521">NADP</keyword>
<gene>
    <name evidence="18" type="primary">nnrE</name>
    <name evidence="17" type="synonym">nnrD</name>
    <name evidence="22" type="ORF">A7E75_09070</name>
</gene>
<comment type="catalytic activity">
    <reaction evidence="16 17 19">
        <text>(6S)-NADPHX + ADP = AMP + phosphate + NADPH + H(+)</text>
        <dbReference type="Rhea" id="RHEA:32235"/>
        <dbReference type="ChEBI" id="CHEBI:15378"/>
        <dbReference type="ChEBI" id="CHEBI:43474"/>
        <dbReference type="ChEBI" id="CHEBI:57783"/>
        <dbReference type="ChEBI" id="CHEBI:64076"/>
        <dbReference type="ChEBI" id="CHEBI:456215"/>
        <dbReference type="ChEBI" id="CHEBI:456216"/>
        <dbReference type="EC" id="4.2.1.136"/>
    </reaction>
</comment>
<evidence type="ECO:0000256" key="11">
    <source>
        <dbReference type="ARBA" id="ARBA00023235"/>
    </source>
</evidence>
<dbReference type="EC" id="4.2.1.136" evidence="19"/>
<keyword evidence="10 17" id="KW-0520">NAD</keyword>
<evidence type="ECO:0000256" key="8">
    <source>
        <dbReference type="ARBA" id="ARBA00022857"/>
    </source>
</evidence>
<feature type="binding site" evidence="18">
    <location>
        <position position="163"/>
    </location>
    <ligand>
        <name>K(+)</name>
        <dbReference type="ChEBI" id="CHEBI:29103"/>
    </ligand>
</feature>
<evidence type="ECO:0000256" key="2">
    <source>
        <dbReference type="ARBA" id="ARBA00000909"/>
    </source>
</evidence>
<dbReference type="RefSeq" id="WP_072287002.1">
    <property type="nucleotide sequence ID" value="NZ_CP015455.1"/>
</dbReference>
<accession>A0A1L3GGT9</accession>
<keyword evidence="7 17" id="KW-0067">ATP-binding</keyword>
<feature type="binding site" evidence="18">
    <location>
        <begin position="58"/>
        <end position="62"/>
    </location>
    <ligand>
        <name>(6S)-NADPHX</name>
        <dbReference type="ChEBI" id="CHEBI:64076"/>
    </ligand>
</feature>
<dbReference type="PIRSF" id="PIRSF017184">
    <property type="entry name" value="Nnr"/>
    <property type="match status" value="1"/>
</dbReference>
<dbReference type="GO" id="GO:0005524">
    <property type="term" value="F:ATP binding"/>
    <property type="evidence" value="ECO:0007669"/>
    <property type="project" value="UniProtKB-UniRule"/>
</dbReference>
<dbReference type="InterPro" id="IPR029056">
    <property type="entry name" value="Ribokinase-like"/>
</dbReference>
<dbReference type="Gene3D" id="3.40.50.10260">
    <property type="entry name" value="YjeF N-terminal domain"/>
    <property type="match status" value="1"/>
</dbReference>
<feature type="binding site" evidence="17">
    <location>
        <position position="446"/>
    </location>
    <ligand>
        <name>AMP</name>
        <dbReference type="ChEBI" id="CHEBI:456215"/>
    </ligand>
</feature>
<evidence type="ECO:0000256" key="13">
    <source>
        <dbReference type="ARBA" id="ARBA00023268"/>
    </source>
</evidence>
<comment type="function">
    <text evidence="18">Catalyzes the epimerization of the S- and R-forms of NAD(P)HX, a damaged form of NAD(P)H that is a result of enzymatic or heat-dependent hydration. This is a prerequisite for the S-specific NAD(P)H-hydrate dehydratase to allow the repair of both epimers of NAD(P)HX.</text>
</comment>
<evidence type="ECO:0000256" key="18">
    <source>
        <dbReference type="HAMAP-Rule" id="MF_01966"/>
    </source>
</evidence>
<evidence type="ECO:0000256" key="15">
    <source>
        <dbReference type="ARBA" id="ARBA00048238"/>
    </source>
</evidence>
<comment type="similarity">
    <text evidence="18">Belongs to the NnrE/AIBP family.</text>
</comment>
<dbReference type="InterPro" id="IPR000631">
    <property type="entry name" value="CARKD"/>
</dbReference>
<dbReference type="EMBL" id="CP015518">
    <property type="protein sequence ID" value="APG25153.1"/>
    <property type="molecule type" value="Genomic_DNA"/>
</dbReference>
<reference evidence="22 23" key="1">
    <citation type="journal article" date="2017" name="Genome Announc.">
        <title>Complete Genome Sequences of Two Acetylene-Fermenting Pelobacter acetylenicus Strains.</title>
        <authorList>
            <person name="Sutton J.M."/>
            <person name="Baesman S.M."/>
            <person name="Fierst J.L."/>
            <person name="Poret-Peterson A.T."/>
            <person name="Oremland R.S."/>
            <person name="Dunlap D.S."/>
            <person name="Akob D.M."/>
        </authorList>
    </citation>
    <scope>NUCLEOTIDE SEQUENCE [LARGE SCALE GENOMIC DNA]</scope>
    <source>
        <strain evidence="22 23">DSM 3247</strain>
    </source>
</reference>
<evidence type="ECO:0000256" key="9">
    <source>
        <dbReference type="ARBA" id="ARBA00022958"/>
    </source>
</evidence>
<feature type="binding site" evidence="17">
    <location>
        <position position="380"/>
    </location>
    <ligand>
        <name>(6S)-NADPHX</name>
        <dbReference type="ChEBI" id="CHEBI:64076"/>
    </ligand>
</feature>
<comment type="catalytic activity">
    <reaction evidence="2 18 19">
        <text>(6R)-NADPHX = (6S)-NADPHX</text>
        <dbReference type="Rhea" id="RHEA:32227"/>
        <dbReference type="ChEBI" id="CHEBI:64076"/>
        <dbReference type="ChEBI" id="CHEBI:64077"/>
        <dbReference type="EC" id="5.1.99.6"/>
    </reaction>
</comment>
<feature type="binding site" evidence="17">
    <location>
        <position position="258"/>
    </location>
    <ligand>
        <name>(6S)-NADPHX</name>
        <dbReference type="ChEBI" id="CHEBI:64076"/>
    </ligand>
</feature>
<dbReference type="STRING" id="29542.A6070_03045"/>
<comment type="cofactor">
    <cofactor evidence="18 19">
        <name>K(+)</name>
        <dbReference type="ChEBI" id="CHEBI:29103"/>
    </cofactor>
    <text evidence="18 19">Binds 1 potassium ion per subunit.</text>
</comment>
<dbReference type="NCBIfam" id="TIGR00196">
    <property type="entry name" value="yjeF_cterm"/>
    <property type="match status" value="1"/>
</dbReference>
<dbReference type="PROSITE" id="PS51385">
    <property type="entry name" value="YJEF_N"/>
    <property type="match status" value="1"/>
</dbReference>
<dbReference type="CDD" id="cd01171">
    <property type="entry name" value="YXKO-related"/>
    <property type="match status" value="1"/>
</dbReference>
<keyword evidence="11 18" id="KW-0413">Isomerase</keyword>
<feature type="domain" description="YjeF N-terminal" evidence="21">
    <location>
        <begin position="9"/>
        <end position="217"/>
    </location>
</feature>
<dbReference type="InterPro" id="IPR017953">
    <property type="entry name" value="Carbohydrate_kinase_pred_CS"/>
</dbReference>
<evidence type="ECO:0000256" key="1">
    <source>
        <dbReference type="ARBA" id="ARBA00000013"/>
    </source>
</evidence>
<feature type="binding site" evidence="17">
    <location>
        <begin position="417"/>
        <end position="421"/>
    </location>
    <ligand>
        <name>AMP</name>
        <dbReference type="ChEBI" id="CHEBI:456215"/>
    </ligand>
</feature>
<keyword evidence="6 17" id="KW-0547">Nucleotide-binding</keyword>
<dbReference type="PANTHER" id="PTHR12592">
    <property type="entry name" value="ATP-DEPENDENT (S)-NAD(P)H-HYDRATE DEHYDRATASE FAMILY MEMBER"/>
    <property type="match status" value="1"/>
</dbReference>
<feature type="domain" description="YjeF C-terminal" evidence="20">
    <location>
        <begin position="223"/>
        <end position="506"/>
    </location>
</feature>
<comment type="function">
    <text evidence="17">Catalyzes the dehydration of the S-form of NAD(P)HX at the expense of ADP, which is converted to AMP. Together with NAD(P)HX epimerase, which catalyzes the epimerization of the S- and R-forms, the enzyme allows the repair of both epimers of NAD(P)HX, a damaged form of NAD(P)H that is a result of enzymatic or heat-dependent hydration.</text>
</comment>
<evidence type="ECO:0000256" key="3">
    <source>
        <dbReference type="ARBA" id="ARBA00006001"/>
    </source>
</evidence>
<evidence type="ECO:0000256" key="10">
    <source>
        <dbReference type="ARBA" id="ARBA00023027"/>
    </source>
</evidence>
<comment type="similarity">
    <text evidence="3 19">In the N-terminal section; belongs to the NnrE/AIBP family.</text>
</comment>
<name>A0A1L3GGT9_SYNAC</name>
<sequence length="525" mass="54405">MKVSTVAQMRAMDRAAIDCYGIAEELLMENAGQAAFSVLAQIGPVADQRFVVFCGLGNNGGDGFVVARKIHSAGGTVKVLILGDPDRLAGAARLNLEIIRRLPLEVRQLENSAGLAAELAACAAVIDGIFGTGLTREVGGLHRAVIEAINACGKPVLSIDIPSGVEGDTGQALGCAVRADHTVTFGLPKIGNLLYPGFALGGCLHVSHISFPPALYRDAALKIALNVPPPLPPRDHTGHKGSFGQALFIAGAAGYLGAPCFAALSYLKAGGGYSRLAAPQAITPFIAMKASEVVFLPQVSTAEGSLALCNRDALLALANSLDMTVLGPGLSLQTQTQQLARELIAAIERPLLIDGDGITAICQNPEQLRQRRAPTVLTPHPGEMSRLTGIGIPDLEKDRIRTVQRAAGELGAIIVLKGAHSLIGFPDGRVFINPSGNSGMASAGSGDVLTGTIAAMHGLGLSIEDAVCKGVFLHGAAGDLAAMQLGEDGMTAQDILDHLPQSLKQEREGWPASLAQRYAGPHIVA</sequence>
<comment type="similarity">
    <text evidence="17">Belongs to the NnrD/CARKD family.</text>
</comment>
<evidence type="ECO:0000256" key="16">
    <source>
        <dbReference type="ARBA" id="ARBA00049209"/>
    </source>
</evidence>
<protein>
    <recommendedName>
        <fullName evidence="19">Bifunctional NAD(P)H-hydrate repair enzyme</fullName>
    </recommendedName>
    <alternativeName>
        <fullName evidence="19">Nicotinamide nucleotide repair protein</fullName>
    </alternativeName>
    <domain>
        <recommendedName>
            <fullName evidence="19">ADP-dependent (S)-NAD(P)H-hydrate dehydratase</fullName>
            <ecNumber evidence="19">4.2.1.136</ecNumber>
        </recommendedName>
        <alternativeName>
            <fullName evidence="19">ADP-dependent NAD(P)HX dehydratase</fullName>
        </alternativeName>
    </domain>
    <domain>
        <recommendedName>
            <fullName evidence="19">NAD(P)H-hydrate epimerase</fullName>
            <ecNumber evidence="19">5.1.99.6</ecNumber>
        </recommendedName>
    </domain>
</protein>
<keyword evidence="23" id="KW-1185">Reference proteome</keyword>
<evidence type="ECO:0000313" key="23">
    <source>
        <dbReference type="Proteomes" id="UP000182264"/>
    </source>
</evidence>
<organism evidence="22 23">
    <name type="scientific">Syntrophotalea acetylenica</name>
    <name type="common">Pelobacter acetylenicus</name>
    <dbReference type="NCBI Taxonomy" id="29542"/>
    <lineage>
        <taxon>Bacteria</taxon>
        <taxon>Pseudomonadati</taxon>
        <taxon>Thermodesulfobacteriota</taxon>
        <taxon>Desulfuromonadia</taxon>
        <taxon>Desulfuromonadales</taxon>
        <taxon>Syntrophotaleaceae</taxon>
        <taxon>Syntrophotalea</taxon>
    </lineage>
</organism>
<comment type="cofactor">
    <cofactor evidence="17">
        <name>Mg(2+)</name>
        <dbReference type="ChEBI" id="CHEBI:18420"/>
    </cofactor>
</comment>
<dbReference type="Proteomes" id="UP000182264">
    <property type="component" value="Chromosome"/>
</dbReference>
<dbReference type="SUPFAM" id="SSF53613">
    <property type="entry name" value="Ribokinase-like"/>
    <property type="match status" value="1"/>
</dbReference>
<dbReference type="GO" id="GO:0110051">
    <property type="term" value="P:metabolite repair"/>
    <property type="evidence" value="ECO:0007669"/>
    <property type="project" value="TreeGrafter"/>
</dbReference>
<dbReference type="PROSITE" id="PS01050">
    <property type="entry name" value="YJEF_C_2"/>
    <property type="match status" value="1"/>
</dbReference>
<feature type="binding site" evidence="18">
    <location>
        <position position="127"/>
    </location>
    <ligand>
        <name>K(+)</name>
        <dbReference type="ChEBI" id="CHEBI:29103"/>
    </ligand>
</feature>
<comment type="catalytic activity">
    <reaction evidence="15 17 19">
        <text>(6S)-NADHX + ADP = AMP + phosphate + NADH + H(+)</text>
        <dbReference type="Rhea" id="RHEA:32223"/>
        <dbReference type="ChEBI" id="CHEBI:15378"/>
        <dbReference type="ChEBI" id="CHEBI:43474"/>
        <dbReference type="ChEBI" id="CHEBI:57945"/>
        <dbReference type="ChEBI" id="CHEBI:64074"/>
        <dbReference type="ChEBI" id="CHEBI:456215"/>
        <dbReference type="ChEBI" id="CHEBI:456216"/>
        <dbReference type="EC" id="4.2.1.136"/>
    </reaction>
</comment>
<dbReference type="InterPro" id="IPR004443">
    <property type="entry name" value="YjeF_N_dom"/>
</dbReference>
<evidence type="ECO:0000256" key="6">
    <source>
        <dbReference type="ARBA" id="ARBA00022741"/>
    </source>
</evidence>
<dbReference type="InterPro" id="IPR036652">
    <property type="entry name" value="YjeF_N_dom_sf"/>
</dbReference>
<comment type="function">
    <text evidence="14 19">Bifunctional enzyme that catalyzes the epimerization of the S- and R-forms of NAD(P)HX and the dehydration of the S-form of NAD(P)HX at the expense of ADP, which is converted to AMP. This allows the repair of both epimers of NAD(P)HX, a damaged form of NAD(P)H that is a result of enzymatic or heat-dependent hydration.</text>
</comment>
<evidence type="ECO:0000256" key="5">
    <source>
        <dbReference type="ARBA" id="ARBA00022723"/>
    </source>
</evidence>
<dbReference type="OrthoDB" id="9806925at2"/>
<keyword evidence="9 18" id="KW-0630">Potassium</keyword>
<comment type="catalytic activity">
    <reaction evidence="1 18 19">
        <text>(6R)-NADHX = (6S)-NADHX</text>
        <dbReference type="Rhea" id="RHEA:32215"/>
        <dbReference type="ChEBI" id="CHEBI:64074"/>
        <dbReference type="ChEBI" id="CHEBI:64075"/>
        <dbReference type="EC" id="5.1.99.6"/>
    </reaction>
</comment>
<dbReference type="HAMAP" id="MF_01965">
    <property type="entry name" value="NADHX_dehydratase"/>
    <property type="match status" value="1"/>
</dbReference>
<dbReference type="GO" id="GO:0052855">
    <property type="term" value="F:ADP-dependent NAD(P)H-hydrate dehydratase activity"/>
    <property type="evidence" value="ECO:0007669"/>
    <property type="project" value="UniProtKB-UniRule"/>
</dbReference>
<evidence type="ECO:0000256" key="19">
    <source>
        <dbReference type="PIRNR" id="PIRNR017184"/>
    </source>
</evidence>
<feature type="binding site" evidence="17">
    <location>
        <position position="329"/>
    </location>
    <ligand>
        <name>(6S)-NADPHX</name>
        <dbReference type="ChEBI" id="CHEBI:64076"/>
    </ligand>
</feature>
<dbReference type="SUPFAM" id="SSF64153">
    <property type="entry name" value="YjeF N-terminal domain-like"/>
    <property type="match status" value="1"/>
</dbReference>
<comment type="caution">
    <text evidence="18">Lacks conserved residue(s) required for the propagation of feature annotation.</text>
</comment>
<dbReference type="GO" id="GO:0046872">
    <property type="term" value="F:metal ion binding"/>
    <property type="evidence" value="ECO:0007669"/>
    <property type="project" value="UniProtKB-UniRule"/>
</dbReference>
<evidence type="ECO:0000259" key="21">
    <source>
        <dbReference type="PROSITE" id="PS51385"/>
    </source>
</evidence>
<dbReference type="PANTHER" id="PTHR12592:SF0">
    <property type="entry name" value="ATP-DEPENDENT (S)-NAD(P)H-HYDRATE DEHYDRATASE"/>
    <property type="match status" value="1"/>
</dbReference>
<dbReference type="InterPro" id="IPR030677">
    <property type="entry name" value="Nnr"/>
</dbReference>
<evidence type="ECO:0000256" key="17">
    <source>
        <dbReference type="HAMAP-Rule" id="MF_01965"/>
    </source>
</evidence>
<evidence type="ECO:0000256" key="7">
    <source>
        <dbReference type="ARBA" id="ARBA00022840"/>
    </source>
</evidence>
<evidence type="ECO:0000256" key="12">
    <source>
        <dbReference type="ARBA" id="ARBA00023239"/>
    </source>
</evidence>
<dbReference type="Pfam" id="PF01256">
    <property type="entry name" value="Carb_kinase"/>
    <property type="match status" value="1"/>
</dbReference>
<dbReference type="KEGG" id="pace:A6070_03045"/>
<evidence type="ECO:0000313" key="22">
    <source>
        <dbReference type="EMBL" id="APG25153.1"/>
    </source>
</evidence>
<keyword evidence="12 17" id="KW-0456">Lyase</keyword>
<proteinExistence type="inferred from homology"/>
<dbReference type="AlphaFoldDB" id="A0A1L3GGT9"/>
<feature type="binding site" evidence="17">
    <location>
        <position position="447"/>
    </location>
    <ligand>
        <name>(6S)-NADPHX</name>
        <dbReference type="ChEBI" id="CHEBI:64076"/>
    </ligand>
</feature>
<feature type="binding site" evidence="18">
    <location>
        <position position="59"/>
    </location>
    <ligand>
        <name>K(+)</name>
        <dbReference type="ChEBI" id="CHEBI:29103"/>
    </ligand>
</feature>
<keyword evidence="13" id="KW-0511">Multifunctional enzyme</keyword>
<dbReference type="GO" id="GO:0046496">
    <property type="term" value="P:nicotinamide nucleotide metabolic process"/>
    <property type="evidence" value="ECO:0007669"/>
    <property type="project" value="UniProtKB-UniRule"/>
</dbReference>